<dbReference type="GO" id="GO:0000978">
    <property type="term" value="F:RNA polymerase II cis-regulatory region sequence-specific DNA binding"/>
    <property type="evidence" value="ECO:0007669"/>
    <property type="project" value="TreeGrafter"/>
</dbReference>
<feature type="compositionally biased region" description="Low complexity" evidence="4">
    <location>
        <begin position="235"/>
        <end position="250"/>
    </location>
</feature>
<dbReference type="AlphaFoldDB" id="A0A5C3MM47"/>
<feature type="region of interest" description="Disordered" evidence="4">
    <location>
        <begin position="1"/>
        <end position="115"/>
    </location>
</feature>
<protein>
    <recommendedName>
        <fullName evidence="5">HMG box domain-containing protein</fullName>
    </recommendedName>
</protein>
<dbReference type="Proteomes" id="UP000305948">
    <property type="component" value="Unassembled WGS sequence"/>
</dbReference>
<feature type="compositionally biased region" description="Polar residues" evidence="4">
    <location>
        <begin position="304"/>
        <end position="326"/>
    </location>
</feature>
<feature type="DNA-binding region" description="HMG box" evidence="3">
    <location>
        <begin position="116"/>
        <end position="199"/>
    </location>
</feature>
<dbReference type="Pfam" id="PF00505">
    <property type="entry name" value="HMG_box"/>
    <property type="match status" value="1"/>
</dbReference>
<feature type="region of interest" description="Disordered" evidence="4">
    <location>
        <begin position="299"/>
        <end position="326"/>
    </location>
</feature>
<dbReference type="GO" id="GO:0001228">
    <property type="term" value="F:DNA-binding transcription activator activity, RNA polymerase II-specific"/>
    <property type="evidence" value="ECO:0007669"/>
    <property type="project" value="TreeGrafter"/>
</dbReference>
<dbReference type="GO" id="GO:0005634">
    <property type="term" value="C:nucleus"/>
    <property type="evidence" value="ECO:0007669"/>
    <property type="project" value="UniProtKB-UniRule"/>
</dbReference>
<feature type="compositionally biased region" description="Polar residues" evidence="4">
    <location>
        <begin position="8"/>
        <end position="43"/>
    </location>
</feature>
<evidence type="ECO:0000313" key="6">
    <source>
        <dbReference type="EMBL" id="TFK46482.1"/>
    </source>
</evidence>
<evidence type="ECO:0000256" key="3">
    <source>
        <dbReference type="PROSITE-ProRule" id="PRU00267"/>
    </source>
</evidence>
<accession>A0A5C3MM47</accession>
<keyword evidence="2" id="KW-0804">Transcription</keyword>
<evidence type="ECO:0000259" key="5">
    <source>
        <dbReference type="PROSITE" id="PS50118"/>
    </source>
</evidence>
<evidence type="ECO:0000256" key="4">
    <source>
        <dbReference type="SAM" id="MobiDB-lite"/>
    </source>
</evidence>
<dbReference type="InterPro" id="IPR036910">
    <property type="entry name" value="HMG_box_dom_sf"/>
</dbReference>
<keyword evidence="7" id="KW-1185">Reference proteome</keyword>
<dbReference type="Gene3D" id="1.10.30.10">
    <property type="entry name" value="High mobility group box domain"/>
    <property type="match status" value="1"/>
</dbReference>
<dbReference type="InterPro" id="IPR009071">
    <property type="entry name" value="HMG_box_dom"/>
</dbReference>
<dbReference type="GO" id="GO:0030154">
    <property type="term" value="P:cell differentiation"/>
    <property type="evidence" value="ECO:0007669"/>
    <property type="project" value="TreeGrafter"/>
</dbReference>
<dbReference type="CDD" id="cd01389">
    <property type="entry name" value="HMG-box_ROX1-like"/>
    <property type="match status" value="1"/>
</dbReference>
<evidence type="ECO:0000313" key="7">
    <source>
        <dbReference type="Proteomes" id="UP000305948"/>
    </source>
</evidence>
<proteinExistence type="predicted"/>
<keyword evidence="1 3" id="KW-0238">DNA-binding</keyword>
<dbReference type="SUPFAM" id="SSF47095">
    <property type="entry name" value="HMG-box"/>
    <property type="match status" value="1"/>
</dbReference>
<feature type="compositionally biased region" description="Basic residues" evidence="4">
    <location>
        <begin position="206"/>
        <end position="216"/>
    </location>
</feature>
<reference evidence="6 7" key="1">
    <citation type="journal article" date="2019" name="Nat. Ecol. Evol.">
        <title>Megaphylogeny resolves global patterns of mushroom evolution.</title>
        <authorList>
            <person name="Varga T."/>
            <person name="Krizsan K."/>
            <person name="Foldi C."/>
            <person name="Dima B."/>
            <person name="Sanchez-Garcia M."/>
            <person name="Sanchez-Ramirez S."/>
            <person name="Szollosi G.J."/>
            <person name="Szarkandi J.G."/>
            <person name="Papp V."/>
            <person name="Albert L."/>
            <person name="Andreopoulos W."/>
            <person name="Angelini C."/>
            <person name="Antonin V."/>
            <person name="Barry K.W."/>
            <person name="Bougher N.L."/>
            <person name="Buchanan P."/>
            <person name="Buyck B."/>
            <person name="Bense V."/>
            <person name="Catcheside P."/>
            <person name="Chovatia M."/>
            <person name="Cooper J."/>
            <person name="Damon W."/>
            <person name="Desjardin D."/>
            <person name="Finy P."/>
            <person name="Geml J."/>
            <person name="Haridas S."/>
            <person name="Hughes K."/>
            <person name="Justo A."/>
            <person name="Karasinski D."/>
            <person name="Kautmanova I."/>
            <person name="Kiss B."/>
            <person name="Kocsube S."/>
            <person name="Kotiranta H."/>
            <person name="LaButti K.M."/>
            <person name="Lechner B.E."/>
            <person name="Liimatainen K."/>
            <person name="Lipzen A."/>
            <person name="Lukacs Z."/>
            <person name="Mihaltcheva S."/>
            <person name="Morgado L.N."/>
            <person name="Niskanen T."/>
            <person name="Noordeloos M.E."/>
            <person name="Ohm R.A."/>
            <person name="Ortiz-Santana B."/>
            <person name="Ovrebo C."/>
            <person name="Racz N."/>
            <person name="Riley R."/>
            <person name="Savchenko A."/>
            <person name="Shiryaev A."/>
            <person name="Soop K."/>
            <person name="Spirin V."/>
            <person name="Szebenyi C."/>
            <person name="Tomsovsky M."/>
            <person name="Tulloss R.E."/>
            <person name="Uehling J."/>
            <person name="Grigoriev I.V."/>
            <person name="Vagvolgyi C."/>
            <person name="Papp T."/>
            <person name="Martin F.M."/>
            <person name="Miettinen O."/>
            <person name="Hibbett D.S."/>
            <person name="Nagy L.G."/>
        </authorList>
    </citation>
    <scope>NUCLEOTIDE SEQUENCE [LARGE SCALE GENOMIC DNA]</scope>
    <source>
        <strain evidence="6 7">OMC1185</strain>
    </source>
</reference>
<dbReference type="OrthoDB" id="6247875at2759"/>
<evidence type="ECO:0000256" key="2">
    <source>
        <dbReference type="ARBA" id="ARBA00023163"/>
    </source>
</evidence>
<gene>
    <name evidence="6" type="ORF">OE88DRAFT_1729037</name>
</gene>
<dbReference type="EMBL" id="ML213529">
    <property type="protein sequence ID" value="TFK46482.1"/>
    <property type="molecule type" value="Genomic_DNA"/>
</dbReference>
<dbReference type="PANTHER" id="PTHR10270">
    <property type="entry name" value="SOX TRANSCRIPTION FACTOR"/>
    <property type="match status" value="1"/>
</dbReference>
<sequence length="479" mass="52932">MPARTPYDPQSQSFQVTIDTLQSPTAATLSPTPQAIPFPTTTDAPYSPSLSPLAPHARHPTLSYSPSPPPLDCTMSPTSPSSSIASFPATPRTPYRRRKSTSETERRPKRGDEDYIKRPENAFILFRRKCVEDRQAEVTTVAAAAAAEGAAIPKKQRQAELSKLISHQWKSLSGEDRAYWEDLAKQRKKEHEQMYPEYVYRPQRTKDRKKKHLKIRRPAETVEEAVEADARPEAEQTTPTPATPQSSRRSQSAPEPPPALPSHSTIQAEASADPYGQFSQGLAWPPSIYLDTSSYNPDIMFNPGQPSDSTFPMSSPLNDPSFQNPSPFSSMSICTDPSLLMASQDMHSPTSSLISPLDESFSLDAMTSALQMPSDMYSPADAYVYDGAKPDFAMQALQYQPCWQDPALWSTNEMLFASDFDVASVPSVELGLPKMNEDASAVAFASPSQFSGFAPPSEMHRPSAFARIYDDYNDDTGHY</sequence>
<keyword evidence="3" id="KW-0539">Nucleus</keyword>
<feature type="region of interest" description="Disordered" evidence="4">
    <location>
        <begin position="187"/>
        <end position="264"/>
    </location>
</feature>
<dbReference type="SMART" id="SM00398">
    <property type="entry name" value="HMG"/>
    <property type="match status" value="1"/>
</dbReference>
<feature type="domain" description="HMG box" evidence="5">
    <location>
        <begin position="116"/>
        <end position="199"/>
    </location>
</feature>
<dbReference type="InterPro" id="IPR050140">
    <property type="entry name" value="SRY-related_HMG-box_TF-like"/>
</dbReference>
<feature type="compositionally biased region" description="Low complexity" evidence="4">
    <location>
        <begin position="76"/>
        <end position="90"/>
    </location>
</feature>
<dbReference type="PROSITE" id="PS50118">
    <property type="entry name" value="HMG_BOX_2"/>
    <property type="match status" value="1"/>
</dbReference>
<name>A0A5C3MM47_9AGAM</name>
<dbReference type="STRING" id="5364.A0A5C3MM47"/>
<dbReference type="PANTHER" id="PTHR10270:SF161">
    <property type="entry name" value="SEX-DETERMINING REGION Y PROTEIN"/>
    <property type="match status" value="1"/>
</dbReference>
<evidence type="ECO:0000256" key="1">
    <source>
        <dbReference type="ARBA" id="ARBA00023125"/>
    </source>
</evidence>
<feature type="compositionally biased region" description="Basic and acidic residues" evidence="4">
    <location>
        <begin position="100"/>
        <end position="115"/>
    </location>
</feature>
<feature type="compositionally biased region" description="Low complexity" evidence="4">
    <location>
        <begin position="44"/>
        <end position="55"/>
    </location>
</feature>
<organism evidence="6 7">
    <name type="scientific">Heliocybe sulcata</name>
    <dbReference type="NCBI Taxonomy" id="5364"/>
    <lineage>
        <taxon>Eukaryota</taxon>
        <taxon>Fungi</taxon>
        <taxon>Dikarya</taxon>
        <taxon>Basidiomycota</taxon>
        <taxon>Agaricomycotina</taxon>
        <taxon>Agaricomycetes</taxon>
        <taxon>Gloeophyllales</taxon>
        <taxon>Gloeophyllaceae</taxon>
        <taxon>Heliocybe</taxon>
    </lineage>
</organism>